<name>A0A8I2B8A4_BACIU</name>
<gene>
    <name evidence="1" type="ORF">J5227_07830</name>
</gene>
<dbReference type="AlphaFoldDB" id="A0A8I2B8A4"/>
<dbReference type="Proteomes" id="UP000665181">
    <property type="component" value="Unassembled WGS sequence"/>
</dbReference>
<proteinExistence type="predicted"/>
<dbReference type="EMBL" id="JAGFPW010000005">
    <property type="protein sequence ID" value="MBO3794218.1"/>
    <property type="molecule type" value="Genomic_DNA"/>
</dbReference>
<comment type="caution">
    <text evidence="1">The sequence shown here is derived from an EMBL/GenBank/DDBJ whole genome shotgun (WGS) entry which is preliminary data.</text>
</comment>
<sequence length="131" mass="15029">MRTLIMEIQEEITELEEALLEAKTNTVRGVLQEAIWNRNDKIQQLRPNGFVLADVNLNDGTLLKKCLVFSTDDRMGDEAISDIQEAEDILKNDDEVYLQQQYIDGNFSGDIDTSTIDKYKLYYGTDQNDSE</sequence>
<evidence type="ECO:0000313" key="2">
    <source>
        <dbReference type="Proteomes" id="UP000665181"/>
    </source>
</evidence>
<protein>
    <submittedName>
        <fullName evidence="1">Uncharacterized protein</fullName>
    </submittedName>
</protein>
<accession>A0A8I2B8A4</accession>
<organism evidence="1 2">
    <name type="scientific">Bacillus subtilis</name>
    <dbReference type="NCBI Taxonomy" id="1423"/>
    <lineage>
        <taxon>Bacteria</taxon>
        <taxon>Bacillati</taxon>
        <taxon>Bacillota</taxon>
        <taxon>Bacilli</taxon>
        <taxon>Bacillales</taxon>
        <taxon>Bacillaceae</taxon>
        <taxon>Bacillus</taxon>
    </lineage>
</organism>
<reference evidence="1" key="1">
    <citation type="submission" date="2021-03" db="EMBL/GenBank/DDBJ databases">
        <title>Isolation of Bacillus subtilis from fermented food sample.</title>
        <authorList>
            <person name="Lakshmanan V."/>
            <person name="Athira K."/>
            <person name="Rajagopal K."/>
        </authorList>
    </citation>
    <scope>NUCLEOTIDE SEQUENCE</scope>
    <source>
        <strain evidence="1">S1</strain>
    </source>
</reference>
<evidence type="ECO:0000313" key="1">
    <source>
        <dbReference type="EMBL" id="MBO3794218.1"/>
    </source>
</evidence>
<dbReference type="RefSeq" id="WP_208556243.1">
    <property type="nucleotide sequence ID" value="NZ_JAGFPW010000005.1"/>
</dbReference>